<feature type="domain" description="FAS1" evidence="2">
    <location>
        <begin position="29"/>
        <end position="161"/>
    </location>
</feature>
<name>A0AAW9RJY7_9GAMM</name>
<organism evidence="3 4">
    <name type="scientific">Elongatibacter sediminis</name>
    <dbReference type="NCBI Taxonomy" id="3119006"/>
    <lineage>
        <taxon>Bacteria</taxon>
        <taxon>Pseudomonadati</taxon>
        <taxon>Pseudomonadota</taxon>
        <taxon>Gammaproteobacteria</taxon>
        <taxon>Chromatiales</taxon>
        <taxon>Wenzhouxiangellaceae</taxon>
        <taxon>Elongatibacter</taxon>
    </lineage>
</organism>
<gene>
    <name evidence="3" type="ORF">V3330_13565</name>
</gene>
<dbReference type="GO" id="GO:0005615">
    <property type="term" value="C:extracellular space"/>
    <property type="evidence" value="ECO:0007669"/>
    <property type="project" value="TreeGrafter"/>
</dbReference>
<dbReference type="EMBL" id="JAZHOG010000009">
    <property type="protein sequence ID" value="MEJ8568655.1"/>
    <property type="molecule type" value="Genomic_DNA"/>
</dbReference>
<evidence type="ECO:0000256" key="1">
    <source>
        <dbReference type="SAM" id="SignalP"/>
    </source>
</evidence>
<evidence type="ECO:0000313" key="4">
    <source>
        <dbReference type="Proteomes" id="UP001359886"/>
    </source>
</evidence>
<dbReference type="FunFam" id="2.30.180.10:FF:000019">
    <property type="entry name" value="Cell surface lipoprotein"/>
    <property type="match status" value="1"/>
</dbReference>
<dbReference type="AlphaFoldDB" id="A0AAW9RJY7"/>
<accession>A0AAW9RJY7</accession>
<dbReference type="PROSITE" id="PS50213">
    <property type="entry name" value="FAS1"/>
    <property type="match status" value="1"/>
</dbReference>
<dbReference type="Proteomes" id="UP001359886">
    <property type="component" value="Unassembled WGS sequence"/>
</dbReference>
<dbReference type="PANTHER" id="PTHR10900:SF77">
    <property type="entry name" value="FI19380P1"/>
    <property type="match status" value="1"/>
</dbReference>
<comment type="caution">
    <text evidence="3">The sequence shown here is derived from an EMBL/GenBank/DDBJ whole genome shotgun (WGS) entry which is preliminary data.</text>
</comment>
<dbReference type="SUPFAM" id="SSF82153">
    <property type="entry name" value="FAS1 domain"/>
    <property type="match status" value="1"/>
</dbReference>
<feature type="signal peptide" evidence="1">
    <location>
        <begin position="1"/>
        <end position="23"/>
    </location>
</feature>
<evidence type="ECO:0000313" key="3">
    <source>
        <dbReference type="EMBL" id="MEJ8568655.1"/>
    </source>
</evidence>
<reference evidence="3 4" key="1">
    <citation type="submission" date="2024-02" db="EMBL/GenBank/DDBJ databases">
        <title>A novel Wenzhouxiangellaceae bacterium, isolated from coastal sediments.</title>
        <authorList>
            <person name="Du Z.-J."/>
            <person name="Ye Y.-Q."/>
            <person name="Zhang X.-Y."/>
        </authorList>
    </citation>
    <scope>NUCLEOTIDE SEQUENCE [LARGE SCALE GENOMIC DNA]</scope>
    <source>
        <strain evidence="3 4">CH-27</strain>
    </source>
</reference>
<keyword evidence="4" id="KW-1185">Reference proteome</keyword>
<dbReference type="PANTHER" id="PTHR10900">
    <property type="entry name" value="PERIOSTIN-RELATED"/>
    <property type="match status" value="1"/>
</dbReference>
<dbReference type="Gene3D" id="2.30.180.10">
    <property type="entry name" value="FAS1 domain"/>
    <property type="match status" value="1"/>
</dbReference>
<dbReference type="RefSeq" id="WP_354695979.1">
    <property type="nucleotide sequence ID" value="NZ_JAZHOG010000009.1"/>
</dbReference>
<dbReference type="InterPro" id="IPR036378">
    <property type="entry name" value="FAS1_dom_sf"/>
</dbReference>
<dbReference type="Pfam" id="PF02469">
    <property type="entry name" value="Fasciclin"/>
    <property type="match status" value="1"/>
</dbReference>
<protein>
    <submittedName>
        <fullName evidence="3">Fasciclin domain-containing protein</fullName>
    </submittedName>
</protein>
<keyword evidence="1" id="KW-0732">Signal</keyword>
<sequence length="165" mass="17153">MKFNLRNFVLATAASLTAATAFAGGYGKNSDIVETAVAAGDFSTLAAALEAGDLVGTLKSDGPFTVFAPTDSAFAKLPEGTLDNLLKPENKDQLVAILTYHVVSGKVEAEQVLRLDSATTVNGQDVSIRVEDGTVFVDNAQVLTTDVEASNGVIHVIDTVILPQG</sequence>
<dbReference type="InterPro" id="IPR000782">
    <property type="entry name" value="FAS1_domain"/>
</dbReference>
<feature type="chain" id="PRO_5043734852" evidence="1">
    <location>
        <begin position="24"/>
        <end position="165"/>
    </location>
</feature>
<dbReference type="SMART" id="SM00554">
    <property type="entry name" value="FAS1"/>
    <property type="match status" value="1"/>
</dbReference>
<evidence type="ECO:0000259" key="2">
    <source>
        <dbReference type="PROSITE" id="PS50213"/>
    </source>
</evidence>
<proteinExistence type="predicted"/>
<dbReference type="InterPro" id="IPR050904">
    <property type="entry name" value="Adhesion/Biosynth-related"/>
</dbReference>